<dbReference type="AlphaFoldDB" id="A0A4R2LF12"/>
<dbReference type="Proteomes" id="UP000295711">
    <property type="component" value="Unassembled WGS sequence"/>
</dbReference>
<comment type="caution">
    <text evidence="1">The sequence shown here is derived from an EMBL/GenBank/DDBJ whole genome shotgun (WGS) entry which is preliminary data.</text>
</comment>
<sequence length="111" mass="12737">MKKIVTALVLYTLLVTGCGKSDISKTYKQSEQDGILITYYKMNDGTWKCEDTIYPFRLELDGRMPNAEADSYYVVLTDNEKLTFEDVSKSLYSSSFEDIKIMESSIIVEMK</sequence>
<organism evidence="1 2">
    <name type="scientific">Frisingicoccus caecimuris</name>
    <dbReference type="NCBI Taxonomy" id="1796636"/>
    <lineage>
        <taxon>Bacteria</taxon>
        <taxon>Bacillati</taxon>
        <taxon>Bacillota</taxon>
        <taxon>Clostridia</taxon>
        <taxon>Lachnospirales</taxon>
        <taxon>Lachnospiraceae</taxon>
        <taxon>Frisingicoccus</taxon>
    </lineage>
</organism>
<name>A0A4R2LF12_9FIRM</name>
<dbReference type="PROSITE" id="PS51257">
    <property type="entry name" value="PROKAR_LIPOPROTEIN"/>
    <property type="match status" value="1"/>
</dbReference>
<dbReference type="GeneID" id="92863748"/>
<protein>
    <submittedName>
        <fullName evidence="1">Uncharacterized protein</fullName>
    </submittedName>
</protein>
<keyword evidence="2" id="KW-1185">Reference proteome</keyword>
<evidence type="ECO:0000313" key="2">
    <source>
        <dbReference type="Proteomes" id="UP000295711"/>
    </source>
</evidence>
<dbReference type="RefSeq" id="WP_005335412.1">
    <property type="nucleotide sequence ID" value="NZ_JANKAQ010000001.1"/>
</dbReference>
<dbReference type="EMBL" id="SLXA01000002">
    <property type="protein sequence ID" value="TCO85688.1"/>
    <property type="molecule type" value="Genomic_DNA"/>
</dbReference>
<accession>A0A4R2LF12</accession>
<gene>
    <name evidence="1" type="ORF">EV212_1022</name>
</gene>
<proteinExistence type="predicted"/>
<dbReference type="OrthoDB" id="2055006at2"/>
<reference evidence="1 2" key="1">
    <citation type="submission" date="2019-03" db="EMBL/GenBank/DDBJ databases">
        <title>Genomic Encyclopedia of Type Strains, Phase IV (KMG-IV): sequencing the most valuable type-strain genomes for metagenomic binning, comparative biology and taxonomic classification.</title>
        <authorList>
            <person name="Goeker M."/>
        </authorList>
    </citation>
    <scope>NUCLEOTIDE SEQUENCE [LARGE SCALE GENOMIC DNA]</scope>
    <source>
        <strain evidence="1 2">DSM 28559</strain>
    </source>
</reference>
<evidence type="ECO:0000313" key="1">
    <source>
        <dbReference type="EMBL" id="TCO85688.1"/>
    </source>
</evidence>